<evidence type="ECO:0000313" key="2">
    <source>
        <dbReference type="EMBL" id="CAG6391593.1"/>
    </source>
</evidence>
<proteinExistence type="predicted"/>
<dbReference type="EMBL" id="CAJSLV010000028">
    <property type="protein sequence ID" value="CAG6391593.1"/>
    <property type="molecule type" value="Genomic_DNA"/>
</dbReference>
<name>A0A9W4DL09_9ACTN</name>
<organism evidence="2 3">
    <name type="scientific">Actinacidiphila cocklensis</name>
    <dbReference type="NCBI Taxonomy" id="887465"/>
    <lineage>
        <taxon>Bacteria</taxon>
        <taxon>Bacillati</taxon>
        <taxon>Actinomycetota</taxon>
        <taxon>Actinomycetes</taxon>
        <taxon>Kitasatosporales</taxon>
        <taxon>Streptomycetaceae</taxon>
        <taxon>Actinacidiphila</taxon>
    </lineage>
</organism>
<accession>A0A9W4DL09</accession>
<dbReference type="AlphaFoldDB" id="A0A9W4DL09"/>
<keyword evidence="3" id="KW-1185">Reference proteome</keyword>
<comment type="caution">
    <text evidence="2">The sequence shown here is derived from an EMBL/GenBank/DDBJ whole genome shotgun (WGS) entry which is preliminary data.</text>
</comment>
<dbReference type="Proteomes" id="UP001152519">
    <property type="component" value="Unassembled WGS sequence"/>
</dbReference>
<feature type="compositionally biased region" description="Polar residues" evidence="1">
    <location>
        <begin position="42"/>
        <end position="61"/>
    </location>
</feature>
<evidence type="ECO:0000256" key="1">
    <source>
        <dbReference type="SAM" id="MobiDB-lite"/>
    </source>
</evidence>
<sequence>MVPPDSHRISRALCYLGDLQESRSCFSYGGLTLYAGPFACPSPTQTVSDSPTGRQTDQGNSHDPAYATPAGYHT</sequence>
<evidence type="ECO:0000313" key="3">
    <source>
        <dbReference type="Proteomes" id="UP001152519"/>
    </source>
</evidence>
<gene>
    <name evidence="2" type="ORF">SCOCK_1230001</name>
</gene>
<feature type="region of interest" description="Disordered" evidence="1">
    <location>
        <begin position="42"/>
        <end position="74"/>
    </location>
</feature>
<protein>
    <submittedName>
        <fullName evidence="2">Uncharacterized protein</fullName>
    </submittedName>
</protein>
<reference evidence="2" key="1">
    <citation type="submission" date="2021-05" db="EMBL/GenBank/DDBJ databases">
        <authorList>
            <person name="Arsene-Ploetze F."/>
        </authorList>
    </citation>
    <scope>NUCLEOTIDE SEQUENCE</scope>
    <source>
        <strain evidence="2">DSM 42138</strain>
    </source>
</reference>